<evidence type="ECO:0008006" key="2">
    <source>
        <dbReference type="Google" id="ProtNLM"/>
    </source>
</evidence>
<evidence type="ECO:0000313" key="1">
    <source>
        <dbReference type="EMBL" id="EMB29633.1"/>
    </source>
</evidence>
<sequence>MATGRWPAFLEMKTKKITLLFLILYIMNFLFGCSTIQCLSKKTLIQEEVVIISKKYIIQSYITNAISDPTYARLYINNNEIFRCRGASKIVFTIENDILTIYTDGNLKYEYDRIQKKCYGELQIIYLEM</sequence>
<dbReference type="PROSITE" id="PS51257">
    <property type="entry name" value="PROKAR_LIPOPROTEIN"/>
    <property type="match status" value="1"/>
</dbReference>
<accession>M2C7M8</accession>
<protein>
    <recommendedName>
        <fullName evidence="2">Lipoprotein</fullName>
    </recommendedName>
</protein>
<dbReference type="Proteomes" id="UP000011708">
    <property type="component" value="Chromosome"/>
</dbReference>
<proteinExistence type="predicted"/>
<dbReference type="EMBL" id="AGDW01000019">
    <property type="protein sequence ID" value="EMB29633.1"/>
    <property type="molecule type" value="Genomic_DNA"/>
</dbReference>
<organism evidence="1">
    <name type="scientific">Treponema denticola H1-T</name>
    <dbReference type="NCBI Taxonomy" id="999431"/>
    <lineage>
        <taxon>Bacteria</taxon>
        <taxon>Pseudomonadati</taxon>
        <taxon>Spirochaetota</taxon>
        <taxon>Spirochaetia</taxon>
        <taxon>Spirochaetales</taxon>
        <taxon>Treponemataceae</taxon>
        <taxon>Treponema</taxon>
    </lineage>
</organism>
<dbReference type="AlphaFoldDB" id="M2C7M8"/>
<name>M2C7M8_TREDN</name>
<reference evidence="1" key="1">
    <citation type="submission" date="2012-01" db="EMBL/GenBank/DDBJ databases">
        <title>The Genome Sequence of Treponema denticola H1-T.</title>
        <authorList>
            <consortium name="The Broad Institute Genome Sequencing Platform"/>
            <person name="Earl A."/>
            <person name="Ward D."/>
            <person name="Feldgarden M."/>
            <person name="Gevers D."/>
            <person name="Blanton J.M."/>
            <person name="Fenno C.J."/>
            <person name="Baranova O.V."/>
            <person name="Mathney J."/>
            <person name="Dewhirst F.E."/>
            <person name="Izard J."/>
            <person name="Young S.K."/>
            <person name="Zeng Q."/>
            <person name="Gargeya S."/>
            <person name="Fitzgerald M."/>
            <person name="Haas B."/>
            <person name="Abouelleil A."/>
            <person name="Alvarado L."/>
            <person name="Arachchi H.M."/>
            <person name="Berlin A."/>
            <person name="Chapman S.B."/>
            <person name="Gearin G."/>
            <person name="Goldberg J."/>
            <person name="Griggs A."/>
            <person name="Gujja S."/>
            <person name="Hansen M."/>
            <person name="Heiman D."/>
            <person name="Howarth C."/>
            <person name="Larimer J."/>
            <person name="Lui A."/>
            <person name="MacDonald P.J.P."/>
            <person name="McCowen C."/>
            <person name="Montmayeur A."/>
            <person name="Murphy C."/>
            <person name="Neiman D."/>
            <person name="Pearson M."/>
            <person name="Priest M."/>
            <person name="Roberts A."/>
            <person name="Saif S."/>
            <person name="Shea T."/>
            <person name="Sisk P."/>
            <person name="Stolte C."/>
            <person name="Sykes S."/>
            <person name="Wortman J."/>
            <person name="Nusbaum C."/>
            <person name="Birren B."/>
        </authorList>
    </citation>
    <scope>NUCLEOTIDE SEQUENCE [LARGE SCALE GENOMIC DNA]</scope>
    <source>
        <strain evidence="1">H1-T</strain>
    </source>
</reference>
<gene>
    <name evidence="1" type="ORF">HMPREF9725_01660</name>
</gene>
<dbReference type="HOGENOM" id="CLU_1947879_0_0_12"/>
<dbReference type="RefSeq" id="WP_002689012.1">
    <property type="nucleotide sequence ID" value="NZ_CM001794.1"/>
</dbReference>
<comment type="caution">
    <text evidence="1">The sequence shown here is derived from an EMBL/GenBank/DDBJ whole genome shotgun (WGS) entry which is preliminary data.</text>
</comment>